<dbReference type="PaxDb" id="29760-VIT_19s0085g00100.t01"/>
<gene>
    <name evidence="1" type="ordered locus">VIT_19s0085g00100</name>
</gene>
<evidence type="ECO:0000313" key="1">
    <source>
        <dbReference type="EMBL" id="CCB49019.1"/>
    </source>
</evidence>
<evidence type="ECO:0000313" key="2">
    <source>
        <dbReference type="Proteomes" id="UP000009183"/>
    </source>
</evidence>
<keyword evidence="2" id="KW-1185">Reference proteome</keyword>
<accession>F6H9X6</accession>
<organism evidence="1 2">
    <name type="scientific">Vitis vinifera</name>
    <name type="common">Grape</name>
    <dbReference type="NCBI Taxonomy" id="29760"/>
    <lineage>
        <taxon>Eukaryota</taxon>
        <taxon>Viridiplantae</taxon>
        <taxon>Streptophyta</taxon>
        <taxon>Embryophyta</taxon>
        <taxon>Tracheophyta</taxon>
        <taxon>Spermatophyta</taxon>
        <taxon>Magnoliopsida</taxon>
        <taxon>eudicotyledons</taxon>
        <taxon>Gunneridae</taxon>
        <taxon>Pentapetalae</taxon>
        <taxon>rosids</taxon>
        <taxon>Vitales</taxon>
        <taxon>Vitaceae</taxon>
        <taxon>Viteae</taxon>
        <taxon>Vitis</taxon>
    </lineage>
</organism>
<reference evidence="2" key="1">
    <citation type="journal article" date="2007" name="Nature">
        <title>The grapevine genome sequence suggests ancestral hexaploidization in major angiosperm phyla.</title>
        <authorList>
            <consortium name="The French-Italian Public Consortium for Grapevine Genome Characterization."/>
            <person name="Jaillon O."/>
            <person name="Aury J.-M."/>
            <person name="Noel B."/>
            <person name="Policriti A."/>
            <person name="Clepet C."/>
            <person name="Casagrande A."/>
            <person name="Choisne N."/>
            <person name="Aubourg S."/>
            <person name="Vitulo N."/>
            <person name="Jubin C."/>
            <person name="Vezzi A."/>
            <person name="Legeai F."/>
            <person name="Hugueney P."/>
            <person name="Dasilva C."/>
            <person name="Horner D."/>
            <person name="Mica E."/>
            <person name="Jublot D."/>
            <person name="Poulain J."/>
            <person name="Bruyere C."/>
            <person name="Billault A."/>
            <person name="Segurens B."/>
            <person name="Gouyvenoux M."/>
            <person name="Ugarte E."/>
            <person name="Cattonaro F."/>
            <person name="Anthouard V."/>
            <person name="Vico V."/>
            <person name="Del Fabbro C."/>
            <person name="Alaux M."/>
            <person name="Di Gaspero G."/>
            <person name="Dumas V."/>
            <person name="Felice N."/>
            <person name="Paillard S."/>
            <person name="Juman I."/>
            <person name="Moroldo M."/>
            <person name="Scalabrin S."/>
            <person name="Canaguier A."/>
            <person name="Le Clainche I."/>
            <person name="Malacrida G."/>
            <person name="Durand E."/>
            <person name="Pesole G."/>
            <person name="Laucou V."/>
            <person name="Chatelet P."/>
            <person name="Merdinoglu D."/>
            <person name="Delledonne M."/>
            <person name="Pezzotti M."/>
            <person name="Lecharny A."/>
            <person name="Scarpelli C."/>
            <person name="Artiguenave F."/>
            <person name="Pe M.E."/>
            <person name="Valle G."/>
            <person name="Morgante M."/>
            <person name="Caboche M."/>
            <person name="Adam-Blondon A.-F."/>
            <person name="Weissenbach J."/>
            <person name="Quetier F."/>
            <person name="Wincker P."/>
        </authorList>
    </citation>
    <scope>NUCLEOTIDE SEQUENCE [LARGE SCALE GENOMIC DNA]</scope>
    <source>
        <strain evidence="2">cv. Pinot noir / PN40024</strain>
    </source>
</reference>
<dbReference type="EMBL" id="FN595503">
    <property type="protein sequence ID" value="CCB49019.1"/>
    <property type="molecule type" value="Genomic_DNA"/>
</dbReference>
<proteinExistence type="predicted"/>
<dbReference type="AlphaFoldDB" id="F6H9X6"/>
<dbReference type="OrthoDB" id="6500128at2759"/>
<name>F6H9X6_VITVI</name>
<protein>
    <submittedName>
        <fullName evidence="1">Uncharacterized protein</fullName>
    </submittedName>
</protein>
<dbReference type="Proteomes" id="UP000009183">
    <property type="component" value="Chromosome 19"/>
</dbReference>
<dbReference type="InParanoid" id="F6H9X6"/>
<sequence length="47" mass="5392">MALKWVLGRDNNVQRFQLENPGKEKSGVGQRQQVRKVYSSSFIAEVL</sequence>
<dbReference type="HOGENOM" id="CLU_3176467_0_0_1"/>